<dbReference type="AlphaFoldDB" id="A0A2I0KBE5"/>
<dbReference type="Pfam" id="PF00098">
    <property type="entry name" value="zf-CCHC"/>
    <property type="match status" value="1"/>
</dbReference>
<dbReference type="GO" id="GO:0003676">
    <property type="term" value="F:nucleic acid binding"/>
    <property type="evidence" value="ECO:0007669"/>
    <property type="project" value="InterPro"/>
</dbReference>
<keyword evidence="1" id="KW-0863">Zinc-finger</keyword>
<evidence type="ECO:0000256" key="1">
    <source>
        <dbReference type="PROSITE-ProRule" id="PRU00047"/>
    </source>
</evidence>
<gene>
    <name evidence="3" type="ORF">CRG98_014575</name>
</gene>
<dbReference type="Proteomes" id="UP000233551">
    <property type="component" value="Unassembled WGS sequence"/>
</dbReference>
<reference evidence="3 4" key="1">
    <citation type="submission" date="2017-11" db="EMBL/GenBank/DDBJ databases">
        <title>De-novo sequencing of pomegranate (Punica granatum L.) genome.</title>
        <authorList>
            <person name="Akparov Z."/>
            <person name="Amiraslanov A."/>
            <person name="Hajiyeva S."/>
            <person name="Abbasov M."/>
            <person name="Kaur K."/>
            <person name="Hamwieh A."/>
            <person name="Solovyev V."/>
            <person name="Salamov A."/>
            <person name="Braich B."/>
            <person name="Kosarev P."/>
            <person name="Mahmoud A."/>
            <person name="Hajiyev E."/>
            <person name="Babayeva S."/>
            <person name="Izzatullayeva V."/>
            <person name="Mammadov A."/>
            <person name="Mammadov A."/>
            <person name="Sharifova S."/>
            <person name="Ojaghi J."/>
            <person name="Eynullazada K."/>
            <person name="Bayramov B."/>
            <person name="Abdulazimova A."/>
            <person name="Shahmuradov I."/>
        </authorList>
    </citation>
    <scope>NUCLEOTIDE SEQUENCE [LARGE SCALE GENOMIC DNA]</scope>
    <source>
        <strain evidence="4">cv. AG2017</strain>
        <tissue evidence="3">Leaf</tissue>
    </source>
</reference>
<dbReference type="InterPro" id="IPR001878">
    <property type="entry name" value="Znf_CCHC"/>
</dbReference>
<dbReference type="Gene3D" id="4.10.60.10">
    <property type="entry name" value="Zinc finger, CCHC-type"/>
    <property type="match status" value="1"/>
</dbReference>
<protein>
    <recommendedName>
        <fullName evidence="2">CCHC-type domain-containing protein</fullName>
    </recommendedName>
</protein>
<feature type="domain" description="CCHC-type" evidence="2">
    <location>
        <begin position="91"/>
        <end position="107"/>
    </location>
</feature>
<evidence type="ECO:0000313" key="4">
    <source>
        <dbReference type="Proteomes" id="UP000233551"/>
    </source>
</evidence>
<dbReference type="PROSITE" id="PS50158">
    <property type="entry name" value="ZF_CCHC"/>
    <property type="match status" value="1"/>
</dbReference>
<dbReference type="SMART" id="SM00343">
    <property type="entry name" value="ZnF_C2HC"/>
    <property type="match status" value="1"/>
</dbReference>
<keyword evidence="4" id="KW-1185">Reference proteome</keyword>
<sequence>MDLRFKHMVCLFYELDVYISLKQAFLSFIPTPLVGATKRALQARRRRVIDCPVSEIQEEVHLDLNDICRKKQKWKYMRKKRRFGKKFKSSRCYICNRLGHFAKNCPNAPKRGVKPVQQLKNAISISLEKDDWESLFLSDKELGLASIATLEVHTDYDSDFSEPDFDTCYMAAKMIGEVNLVNSVHHVPFFIYSSKRAKPI</sequence>
<evidence type="ECO:0000259" key="2">
    <source>
        <dbReference type="PROSITE" id="PS50158"/>
    </source>
</evidence>
<keyword evidence="1" id="KW-0479">Metal-binding</keyword>
<dbReference type="InterPro" id="IPR036875">
    <property type="entry name" value="Znf_CCHC_sf"/>
</dbReference>
<proteinExistence type="predicted"/>
<dbReference type="SUPFAM" id="SSF57756">
    <property type="entry name" value="Retrovirus zinc finger-like domains"/>
    <property type="match status" value="1"/>
</dbReference>
<evidence type="ECO:0000313" key="3">
    <source>
        <dbReference type="EMBL" id="PKI65106.1"/>
    </source>
</evidence>
<name>A0A2I0KBE5_PUNGR</name>
<dbReference type="GO" id="GO:0008270">
    <property type="term" value="F:zinc ion binding"/>
    <property type="evidence" value="ECO:0007669"/>
    <property type="project" value="UniProtKB-KW"/>
</dbReference>
<accession>A0A2I0KBE5</accession>
<comment type="caution">
    <text evidence="3">The sequence shown here is derived from an EMBL/GenBank/DDBJ whole genome shotgun (WGS) entry which is preliminary data.</text>
</comment>
<organism evidence="3 4">
    <name type="scientific">Punica granatum</name>
    <name type="common">Pomegranate</name>
    <dbReference type="NCBI Taxonomy" id="22663"/>
    <lineage>
        <taxon>Eukaryota</taxon>
        <taxon>Viridiplantae</taxon>
        <taxon>Streptophyta</taxon>
        <taxon>Embryophyta</taxon>
        <taxon>Tracheophyta</taxon>
        <taxon>Spermatophyta</taxon>
        <taxon>Magnoliopsida</taxon>
        <taxon>eudicotyledons</taxon>
        <taxon>Gunneridae</taxon>
        <taxon>Pentapetalae</taxon>
        <taxon>rosids</taxon>
        <taxon>malvids</taxon>
        <taxon>Myrtales</taxon>
        <taxon>Lythraceae</taxon>
        <taxon>Punica</taxon>
    </lineage>
</organism>
<keyword evidence="1" id="KW-0862">Zinc</keyword>
<dbReference type="EMBL" id="PGOL01000770">
    <property type="protein sequence ID" value="PKI65106.1"/>
    <property type="molecule type" value="Genomic_DNA"/>
</dbReference>